<dbReference type="AlphaFoldDB" id="A0A1Q9BVT7"/>
<dbReference type="GO" id="GO:0005975">
    <property type="term" value="P:carbohydrate metabolic process"/>
    <property type="evidence" value="ECO:0007669"/>
    <property type="project" value="InterPro"/>
</dbReference>
<dbReference type="Proteomes" id="UP000186817">
    <property type="component" value="Unassembled WGS sequence"/>
</dbReference>
<evidence type="ECO:0000313" key="1">
    <source>
        <dbReference type="EMBL" id="OLP74775.1"/>
    </source>
</evidence>
<evidence type="ECO:0000313" key="2">
    <source>
        <dbReference type="Proteomes" id="UP000186817"/>
    </source>
</evidence>
<comment type="caution">
    <text evidence="1">The sequence shown here is derived from an EMBL/GenBank/DDBJ whole genome shotgun (WGS) entry which is preliminary data.</text>
</comment>
<name>A0A1Q9BVT7_SYMMI</name>
<reference evidence="1 2" key="1">
    <citation type="submission" date="2016-02" db="EMBL/GenBank/DDBJ databases">
        <title>Genome analysis of coral dinoflagellate symbionts highlights evolutionary adaptations to a symbiotic lifestyle.</title>
        <authorList>
            <person name="Aranda M."/>
            <person name="Li Y."/>
            <person name="Liew Y.J."/>
            <person name="Baumgarten S."/>
            <person name="Simakov O."/>
            <person name="Wilson M."/>
            <person name="Piel J."/>
            <person name="Ashoor H."/>
            <person name="Bougouffa S."/>
            <person name="Bajic V.B."/>
            <person name="Ryu T."/>
            <person name="Ravasi T."/>
            <person name="Bayer T."/>
            <person name="Micklem G."/>
            <person name="Kim H."/>
            <person name="Bhak J."/>
            <person name="Lajeunesse T.C."/>
            <person name="Voolstra C.R."/>
        </authorList>
    </citation>
    <scope>NUCLEOTIDE SEQUENCE [LARGE SCALE GENOMIC DNA]</scope>
    <source>
        <strain evidence="1 2">CCMP2467</strain>
    </source>
</reference>
<protein>
    <submittedName>
        <fullName evidence="1">Putative beta-glucosidase J</fullName>
    </submittedName>
</protein>
<sequence>MASSPEGSELAAAGGPSDEEAALINEQAADDLLQQLTLEEKVGMVSGVNMWESGGVPRLGLQNLRFSDGALVGTG</sequence>
<proteinExistence type="predicted"/>
<dbReference type="OrthoDB" id="47059at2759"/>
<dbReference type="GO" id="GO:0004553">
    <property type="term" value="F:hydrolase activity, hydrolyzing O-glycosyl compounds"/>
    <property type="evidence" value="ECO:0007669"/>
    <property type="project" value="InterPro"/>
</dbReference>
<feature type="non-terminal residue" evidence="1">
    <location>
        <position position="75"/>
    </location>
</feature>
<dbReference type="Gene3D" id="3.20.20.300">
    <property type="entry name" value="Glycoside hydrolase, family 3, N-terminal domain"/>
    <property type="match status" value="1"/>
</dbReference>
<dbReference type="InterPro" id="IPR036962">
    <property type="entry name" value="Glyco_hydro_3_N_sf"/>
</dbReference>
<keyword evidence="2" id="KW-1185">Reference proteome</keyword>
<organism evidence="1 2">
    <name type="scientific">Symbiodinium microadriaticum</name>
    <name type="common">Dinoflagellate</name>
    <name type="synonym">Zooxanthella microadriatica</name>
    <dbReference type="NCBI Taxonomy" id="2951"/>
    <lineage>
        <taxon>Eukaryota</taxon>
        <taxon>Sar</taxon>
        <taxon>Alveolata</taxon>
        <taxon>Dinophyceae</taxon>
        <taxon>Suessiales</taxon>
        <taxon>Symbiodiniaceae</taxon>
        <taxon>Symbiodinium</taxon>
    </lineage>
</organism>
<gene>
    <name evidence="1" type="primary">bglJ</name>
    <name evidence="1" type="ORF">AK812_SmicGene45591</name>
</gene>
<dbReference type="EMBL" id="LSRX01003223">
    <property type="protein sequence ID" value="OLP74775.1"/>
    <property type="molecule type" value="Genomic_DNA"/>
</dbReference>
<accession>A0A1Q9BVT7</accession>